<feature type="compositionally biased region" description="Basic and acidic residues" evidence="1">
    <location>
        <begin position="223"/>
        <end position="233"/>
    </location>
</feature>
<feature type="compositionally biased region" description="Low complexity" evidence="1">
    <location>
        <begin position="386"/>
        <end position="411"/>
    </location>
</feature>
<evidence type="ECO:0000256" key="1">
    <source>
        <dbReference type="SAM" id="MobiDB-lite"/>
    </source>
</evidence>
<feature type="compositionally biased region" description="Basic and acidic residues" evidence="1">
    <location>
        <begin position="581"/>
        <end position="599"/>
    </location>
</feature>
<dbReference type="PANTHER" id="PTHR33737">
    <property type="entry name" value="OS05G0121800 PROTEIN"/>
    <property type="match status" value="1"/>
</dbReference>
<protein>
    <submittedName>
        <fullName evidence="2">Uncharacterized protein</fullName>
    </submittedName>
</protein>
<feature type="compositionally biased region" description="Basic and acidic residues" evidence="1">
    <location>
        <begin position="65"/>
        <end position="75"/>
    </location>
</feature>
<dbReference type="PANTHER" id="PTHR33737:SF16">
    <property type="entry name" value="DUF3741 DOMAIN-CONTAINING PROTEIN"/>
    <property type="match status" value="1"/>
</dbReference>
<dbReference type="AlphaFoldDB" id="A0AAV5I1F1"/>
<dbReference type="InterPro" id="IPR045882">
    <property type="entry name" value="GPT1/2"/>
</dbReference>
<dbReference type="Proteomes" id="UP001054252">
    <property type="component" value="Unassembled WGS sequence"/>
</dbReference>
<feature type="region of interest" description="Disordered" evidence="1">
    <location>
        <begin position="384"/>
        <end position="420"/>
    </location>
</feature>
<feature type="compositionally biased region" description="Basic and acidic residues" evidence="1">
    <location>
        <begin position="287"/>
        <end position="297"/>
    </location>
</feature>
<feature type="region of interest" description="Disordered" evidence="1">
    <location>
        <begin position="581"/>
        <end position="608"/>
    </location>
</feature>
<comment type="caution">
    <text evidence="2">The sequence shown here is derived from an EMBL/GenBank/DDBJ whole genome shotgun (WGS) entry which is preliminary data.</text>
</comment>
<feature type="compositionally biased region" description="Low complexity" evidence="1">
    <location>
        <begin position="175"/>
        <end position="184"/>
    </location>
</feature>
<dbReference type="EMBL" id="BPVZ01000005">
    <property type="protein sequence ID" value="GKU91772.1"/>
    <property type="molecule type" value="Genomic_DNA"/>
</dbReference>
<organism evidence="2 3">
    <name type="scientific">Rubroshorea leprosula</name>
    <dbReference type="NCBI Taxonomy" id="152421"/>
    <lineage>
        <taxon>Eukaryota</taxon>
        <taxon>Viridiplantae</taxon>
        <taxon>Streptophyta</taxon>
        <taxon>Embryophyta</taxon>
        <taxon>Tracheophyta</taxon>
        <taxon>Spermatophyta</taxon>
        <taxon>Magnoliopsida</taxon>
        <taxon>eudicotyledons</taxon>
        <taxon>Gunneridae</taxon>
        <taxon>Pentapetalae</taxon>
        <taxon>rosids</taxon>
        <taxon>malvids</taxon>
        <taxon>Malvales</taxon>
        <taxon>Dipterocarpaceae</taxon>
        <taxon>Rubroshorea</taxon>
    </lineage>
</organism>
<gene>
    <name evidence="2" type="ORF">SLEP1_g5594</name>
</gene>
<name>A0AAV5I1F1_9ROSI</name>
<feature type="compositionally biased region" description="Basic and acidic residues" evidence="1">
    <location>
        <begin position="199"/>
        <end position="209"/>
    </location>
</feature>
<keyword evidence="3" id="KW-1185">Reference proteome</keyword>
<feature type="region of interest" description="Disordered" evidence="1">
    <location>
        <begin position="470"/>
        <end position="489"/>
    </location>
</feature>
<evidence type="ECO:0000313" key="2">
    <source>
        <dbReference type="EMBL" id="GKU91772.1"/>
    </source>
</evidence>
<feature type="compositionally biased region" description="Basic and acidic residues" evidence="1">
    <location>
        <begin position="1"/>
        <end position="10"/>
    </location>
</feature>
<feature type="compositionally biased region" description="Polar residues" evidence="1">
    <location>
        <begin position="474"/>
        <end position="485"/>
    </location>
</feature>
<proteinExistence type="predicted"/>
<feature type="compositionally biased region" description="Low complexity" evidence="1">
    <location>
        <begin position="326"/>
        <end position="341"/>
    </location>
</feature>
<feature type="compositionally biased region" description="Polar residues" evidence="1">
    <location>
        <begin position="433"/>
        <end position="452"/>
    </location>
</feature>
<reference evidence="2 3" key="1">
    <citation type="journal article" date="2021" name="Commun. Biol.">
        <title>The genome of Shorea leprosula (Dipterocarpaceae) highlights the ecological relevance of drought in aseasonal tropical rainforests.</title>
        <authorList>
            <person name="Ng K.K.S."/>
            <person name="Kobayashi M.J."/>
            <person name="Fawcett J.A."/>
            <person name="Hatakeyama M."/>
            <person name="Paape T."/>
            <person name="Ng C.H."/>
            <person name="Ang C.C."/>
            <person name="Tnah L.H."/>
            <person name="Lee C.T."/>
            <person name="Nishiyama T."/>
            <person name="Sese J."/>
            <person name="O'Brien M.J."/>
            <person name="Copetti D."/>
            <person name="Mohd Noor M.I."/>
            <person name="Ong R.C."/>
            <person name="Putra M."/>
            <person name="Sireger I.Z."/>
            <person name="Indrioko S."/>
            <person name="Kosugi Y."/>
            <person name="Izuno A."/>
            <person name="Isagi Y."/>
            <person name="Lee S.L."/>
            <person name="Shimizu K.K."/>
        </authorList>
    </citation>
    <scope>NUCLEOTIDE SEQUENCE [LARGE SCALE GENOMIC DNA]</scope>
    <source>
        <strain evidence="2">214</strain>
    </source>
</reference>
<feature type="compositionally biased region" description="Basic and acidic residues" evidence="1">
    <location>
        <begin position="17"/>
        <end position="26"/>
    </location>
</feature>
<sequence>MAGERKKVDEFPPIIPQREDDHRRPESKFDLRKSFAWDSAFFTSPGILDSEELFETLNVRNLENGVDKPDHREQKCLPSESLDPERTSTVGECNPRRSLAWDSAFFTSAGFLDPEELSMVNRGFKKSEAPMLPGIVEEFKRSADSYSTIDTDYSLVSLEIDLFDDMKASVHKSSKASGLSFSSSELGRGTGTQNFHSLRKVDGSSRTRIEPVPASRRQSVKKYGKEMMAKEEEVAILPRSQAQVKGPARNRESNSSSSSKPLKTLHKQAEPLSSSAIKRAYVGANTEKMEHKIRKDSFVTGQDISKRPCCGSDSGSGVPLTPSPGSASSKGSDSSLSKSMNKSLLNSLRKKNCSRVAAYDSSSSTPSRALMGSRSKLEFYSQPVHSLSTSKSSSTSPSSSINGWSMGSSTSMNQISDDSKASLDATLHRGVSLDTNASQGSDNGSHSCNRSSAESKGKEMKLTNQHVDRFSKEAGSQSPTVSGNLKPSGLRMPLPKIGFFDMEKSMALAPNCNLKFHAGLQSSSKLRSSMSNLARTSNRGKCSKFELPRALMRTGRVKLSLKTGASSFDLDIRPICPTDVEVKTDSLPSDSKEEDERKQGLGGNKSGKECRAETCQMVKKQDLKQNEDASTFCLEINPHTVHGNNKEKENICNFANEVDNLSRGIEAIDFSRDS</sequence>
<feature type="region of interest" description="Disordered" evidence="1">
    <location>
        <begin position="65"/>
        <end position="91"/>
    </location>
</feature>
<accession>A0AAV5I1F1</accession>
<feature type="region of interest" description="Disordered" evidence="1">
    <location>
        <begin position="433"/>
        <end position="461"/>
    </location>
</feature>
<evidence type="ECO:0000313" key="3">
    <source>
        <dbReference type="Proteomes" id="UP001054252"/>
    </source>
</evidence>
<feature type="region of interest" description="Disordered" evidence="1">
    <location>
        <begin position="1"/>
        <end position="26"/>
    </location>
</feature>
<feature type="region of interest" description="Disordered" evidence="1">
    <location>
        <begin position="173"/>
        <end position="341"/>
    </location>
</feature>
<dbReference type="GO" id="GO:0008017">
    <property type="term" value="F:microtubule binding"/>
    <property type="evidence" value="ECO:0007669"/>
    <property type="project" value="InterPro"/>
</dbReference>